<dbReference type="Gene3D" id="3.10.450.50">
    <property type="match status" value="1"/>
</dbReference>
<gene>
    <name evidence="2" type="ORF">SAMN02745123_03614</name>
</gene>
<dbReference type="InterPro" id="IPR032710">
    <property type="entry name" value="NTF2-like_dom_sf"/>
</dbReference>
<keyword evidence="2" id="KW-0413">Isomerase</keyword>
<dbReference type="SUPFAM" id="SSF54427">
    <property type="entry name" value="NTF2-like"/>
    <property type="match status" value="1"/>
</dbReference>
<name>A0A1M6WGD1_9FIRM</name>
<dbReference type="InterPro" id="IPR037401">
    <property type="entry name" value="SnoaL-like"/>
</dbReference>
<proteinExistence type="predicted"/>
<dbReference type="EMBL" id="FRAR01000030">
    <property type="protein sequence ID" value="SHK92656.1"/>
    <property type="molecule type" value="Genomic_DNA"/>
</dbReference>
<evidence type="ECO:0000313" key="3">
    <source>
        <dbReference type="Proteomes" id="UP000183997"/>
    </source>
</evidence>
<dbReference type="Pfam" id="PF12680">
    <property type="entry name" value="SnoaL_2"/>
    <property type="match status" value="1"/>
</dbReference>
<dbReference type="Proteomes" id="UP000183997">
    <property type="component" value="Unassembled WGS sequence"/>
</dbReference>
<dbReference type="GO" id="GO:0016853">
    <property type="term" value="F:isomerase activity"/>
    <property type="evidence" value="ECO:0007669"/>
    <property type="project" value="UniProtKB-KW"/>
</dbReference>
<organism evidence="2 3">
    <name type="scientific">Desulforamulus aeronauticus DSM 10349</name>
    <dbReference type="NCBI Taxonomy" id="1121421"/>
    <lineage>
        <taxon>Bacteria</taxon>
        <taxon>Bacillati</taxon>
        <taxon>Bacillota</taxon>
        <taxon>Clostridia</taxon>
        <taxon>Eubacteriales</taxon>
        <taxon>Peptococcaceae</taxon>
        <taxon>Desulforamulus</taxon>
    </lineage>
</organism>
<dbReference type="OrthoDB" id="3475938at2"/>
<dbReference type="STRING" id="1121421.SAMN02745123_03614"/>
<reference evidence="3" key="1">
    <citation type="submission" date="2016-11" db="EMBL/GenBank/DDBJ databases">
        <authorList>
            <person name="Varghese N."/>
            <person name="Submissions S."/>
        </authorList>
    </citation>
    <scope>NUCLEOTIDE SEQUENCE [LARGE SCALE GENOMIC DNA]</scope>
    <source>
        <strain evidence="3">DSM 10349</strain>
    </source>
</reference>
<evidence type="ECO:0000313" key="2">
    <source>
        <dbReference type="EMBL" id="SHK92656.1"/>
    </source>
</evidence>
<dbReference type="RefSeq" id="WP_072917137.1">
    <property type="nucleotide sequence ID" value="NZ_FRAR01000030.1"/>
</dbReference>
<sequence>MENKNVELAIEFIKAVSEGKIGEELNNFYDKSANQIEYPNLLTKKIVERNLDAIKDASIKGQQVISIQNYEIIKTYSCGDTVVIEAIWTGRLAIPLGKLKTGDEMKAYFAQFFEFRDGKIVKQRNYDCFENFF</sequence>
<evidence type="ECO:0000259" key="1">
    <source>
        <dbReference type="Pfam" id="PF12680"/>
    </source>
</evidence>
<protein>
    <submittedName>
        <fullName evidence="2">Ketosteroid isomerase-related protein</fullName>
    </submittedName>
</protein>
<dbReference type="AlphaFoldDB" id="A0A1M6WGD1"/>
<feature type="domain" description="SnoaL-like" evidence="1">
    <location>
        <begin position="12"/>
        <end position="122"/>
    </location>
</feature>
<accession>A0A1M6WGD1</accession>
<keyword evidence="3" id="KW-1185">Reference proteome</keyword>